<sequence length="270" mass="30101">MSLRAGLAPAYGDSTWADLDRLVEEIYDPITLPSEARRFYLNQIVAAEDAWITAPEWDACAVDDLIAPGETVAVGFDGSRSDDATALILCRISDGLLDLAAVWEGPDGPAGDGWEVQRELVDDVCGHVFGRYHVVAMFADVYGWKSYIDVWSERYRDALCRCSPPALGGRLGHARPHGRLQQPRHREHERCDRRQDPAPHRSSADTCSTPAAGQAAGRVVRQGTPRVPAESQRARRPGARPSRPRRRARRRLQQARTLWEECGHFRARDA</sequence>
<evidence type="ECO:0000313" key="3">
    <source>
        <dbReference type="Proteomes" id="UP001183643"/>
    </source>
</evidence>
<protein>
    <submittedName>
        <fullName evidence="2">Uncharacterized protein</fullName>
    </submittedName>
</protein>
<evidence type="ECO:0000313" key="2">
    <source>
        <dbReference type="EMBL" id="MDR7279887.1"/>
    </source>
</evidence>
<dbReference type="EMBL" id="JAVDYB010000001">
    <property type="protein sequence ID" value="MDR7279887.1"/>
    <property type="molecule type" value="Genomic_DNA"/>
</dbReference>
<dbReference type="AlphaFoldDB" id="A0AAE3YW97"/>
<comment type="caution">
    <text evidence="2">The sequence shown here is derived from an EMBL/GenBank/DDBJ whole genome shotgun (WGS) entry which is preliminary data.</text>
</comment>
<dbReference type="Proteomes" id="UP001183643">
    <property type="component" value="Unassembled WGS sequence"/>
</dbReference>
<evidence type="ECO:0000256" key="1">
    <source>
        <dbReference type="SAM" id="MobiDB-lite"/>
    </source>
</evidence>
<reference evidence="2" key="1">
    <citation type="submission" date="2023-07" db="EMBL/GenBank/DDBJ databases">
        <title>Sequencing the genomes of 1000 actinobacteria strains.</title>
        <authorList>
            <person name="Klenk H.-P."/>
        </authorList>
    </citation>
    <scope>NUCLEOTIDE SEQUENCE</scope>
    <source>
        <strain evidence="2">DSM 44707</strain>
    </source>
</reference>
<feature type="region of interest" description="Disordered" evidence="1">
    <location>
        <begin position="171"/>
        <end position="252"/>
    </location>
</feature>
<organism evidence="2 3">
    <name type="scientific">Catenuloplanes atrovinosus</name>
    <dbReference type="NCBI Taxonomy" id="137266"/>
    <lineage>
        <taxon>Bacteria</taxon>
        <taxon>Bacillati</taxon>
        <taxon>Actinomycetota</taxon>
        <taxon>Actinomycetes</taxon>
        <taxon>Micromonosporales</taxon>
        <taxon>Micromonosporaceae</taxon>
        <taxon>Catenuloplanes</taxon>
    </lineage>
</organism>
<dbReference type="RefSeq" id="WP_310373944.1">
    <property type="nucleotide sequence ID" value="NZ_JAVDYB010000001.1"/>
</dbReference>
<feature type="compositionally biased region" description="Basic residues" evidence="1">
    <location>
        <begin position="234"/>
        <end position="252"/>
    </location>
</feature>
<name>A0AAE3YW97_9ACTN</name>
<feature type="compositionally biased region" description="Basic residues" evidence="1">
    <location>
        <begin position="172"/>
        <end position="183"/>
    </location>
</feature>
<gene>
    <name evidence="2" type="ORF">J2S41_006665</name>
</gene>
<feature type="compositionally biased region" description="Basic and acidic residues" evidence="1">
    <location>
        <begin position="184"/>
        <end position="203"/>
    </location>
</feature>
<proteinExistence type="predicted"/>
<accession>A0AAE3YW97</accession>
<keyword evidence="3" id="KW-1185">Reference proteome</keyword>